<gene>
    <name evidence="1" type="ORF">Adt_47977</name>
</gene>
<evidence type="ECO:0000313" key="1">
    <source>
        <dbReference type="EMBL" id="KAL2454525.1"/>
    </source>
</evidence>
<sequence>MAATKTVRGFVLNNELYFFGKLKKEETKSKKVVKDLSGMSLANTKLGSKNKALSFKLDSVVVVETIVKTKLYTALEDIERAKLHMATVEGKRRTADGVRRVVGREEVEKAKNKLASVKASVAKVGGDGS</sequence>
<protein>
    <submittedName>
        <fullName evidence="1">Uncharacterized protein</fullName>
    </submittedName>
</protein>
<proteinExistence type="predicted"/>
<name>A0ABD1NSF6_9LAMI</name>
<accession>A0ABD1NSF6</accession>
<comment type="caution">
    <text evidence="1">The sequence shown here is derived from an EMBL/GenBank/DDBJ whole genome shotgun (WGS) entry which is preliminary data.</text>
</comment>
<keyword evidence="2" id="KW-1185">Reference proteome</keyword>
<reference evidence="2" key="1">
    <citation type="submission" date="2024-07" db="EMBL/GenBank/DDBJ databases">
        <title>Two chromosome-level genome assemblies of Korean endemic species Abeliophyllum distichum and Forsythia ovata (Oleaceae).</title>
        <authorList>
            <person name="Jang H."/>
        </authorList>
    </citation>
    <scope>NUCLEOTIDE SEQUENCE [LARGE SCALE GENOMIC DNA]</scope>
</reference>
<dbReference type="Proteomes" id="UP001604336">
    <property type="component" value="Unassembled WGS sequence"/>
</dbReference>
<dbReference type="EMBL" id="JBFOLK010000345">
    <property type="protein sequence ID" value="KAL2454525.1"/>
    <property type="molecule type" value="Genomic_DNA"/>
</dbReference>
<evidence type="ECO:0000313" key="2">
    <source>
        <dbReference type="Proteomes" id="UP001604336"/>
    </source>
</evidence>
<dbReference type="AlphaFoldDB" id="A0ABD1NSF6"/>
<organism evidence="1 2">
    <name type="scientific">Abeliophyllum distichum</name>
    <dbReference type="NCBI Taxonomy" id="126358"/>
    <lineage>
        <taxon>Eukaryota</taxon>
        <taxon>Viridiplantae</taxon>
        <taxon>Streptophyta</taxon>
        <taxon>Embryophyta</taxon>
        <taxon>Tracheophyta</taxon>
        <taxon>Spermatophyta</taxon>
        <taxon>Magnoliopsida</taxon>
        <taxon>eudicotyledons</taxon>
        <taxon>Gunneridae</taxon>
        <taxon>Pentapetalae</taxon>
        <taxon>asterids</taxon>
        <taxon>lamiids</taxon>
        <taxon>Lamiales</taxon>
        <taxon>Oleaceae</taxon>
        <taxon>Forsythieae</taxon>
        <taxon>Abeliophyllum</taxon>
    </lineage>
</organism>